<protein>
    <recommendedName>
        <fullName evidence="2">alpha-L-rhamnosidase</fullName>
        <ecNumber evidence="2">3.2.1.40</ecNumber>
    </recommendedName>
</protein>
<feature type="domain" description="Alpha-L-rhamnosidase C-terminal" evidence="8">
    <location>
        <begin position="803"/>
        <end position="867"/>
    </location>
</feature>
<dbReference type="Gene3D" id="2.60.40.10">
    <property type="entry name" value="Immunoglobulins"/>
    <property type="match status" value="1"/>
</dbReference>
<dbReference type="InterPro" id="IPR012341">
    <property type="entry name" value="6hp_glycosidase-like_sf"/>
</dbReference>
<dbReference type="Pfam" id="PF25788">
    <property type="entry name" value="Ig_Rha78A_N"/>
    <property type="match status" value="1"/>
</dbReference>
<feature type="chain" id="PRO_5026853949" description="alpha-L-rhamnosidase" evidence="4">
    <location>
        <begin position="30"/>
        <end position="900"/>
    </location>
</feature>
<dbReference type="PIRSF" id="PIRSF010631">
    <property type="entry name" value="A-rhamnsds"/>
    <property type="match status" value="1"/>
</dbReference>
<feature type="domain" description="Alpha-L-rhamnosidase concanavalin-like" evidence="5">
    <location>
        <begin position="350"/>
        <end position="451"/>
    </location>
</feature>
<evidence type="ECO:0000256" key="4">
    <source>
        <dbReference type="SAM" id="SignalP"/>
    </source>
</evidence>
<keyword evidence="9" id="KW-0326">Glycosidase</keyword>
<evidence type="ECO:0000259" key="6">
    <source>
        <dbReference type="Pfam" id="PF08531"/>
    </source>
</evidence>
<accession>A0A6J4GIW0</accession>
<dbReference type="Pfam" id="PF05592">
    <property type="entry name" value="Bac_rhamnosid"/>
    <property type="match status" value="1"/>
</dbReference>
<feature type="domain" description="Alpha-L-rhamnosidase six-hairpin glycosidase" evidence="7">
    <location>
        <begin position="467"/>
        <end position="794"/>
    </location>
</feature>
<comment type="catalytic activity">
    <reaction evidence="1">
        <text>Hydrolysis of terminal non-reducing alpha-L-rhamnose residues in alpha-L-rhamnosides.</text>
        <dbReference type="EC" id="3.2.1.40"/>
    </reaction>
</comment>
<sequence length="900" mass="102325">MIIQHKKNSKTICLFFLFLLMNVAGYCQAPVNLKCEHLVDPLGIDVPEPRLSWQLNGSGHNVAQTAYQIEIATDANALTQGKATVWNTGKVLSDAILVSYKGMTLQSFTTYFWRVKVWDENGKMRISKIQRFETAMMQSSDWKGSWISDSHDKNYKPAPYFRKEITTTKMIKEARVYVTAGGLYEFYVNGKKAGNRMLDPMFTKYDSRNLYATLDITADLQKGKNAFCILLGNGWYNHQSTAVWHFDKTIWRNRPRCLVNIRITYADNSTETIVTDESWKTADSPVIFNSIYTGEHYDARKEIANWNKPDFNDSNWNKAIVVKAPSSKLVSQQLHPIKVVAELKPTKINRVNDTLTVFSFPRNIAGTVRFSIKNAVAGTVFRIKHAERLYKNGIVDLSNIDLHYRPTDNSDPFQTDIFIVKGNDKESFSPKFNYKGFQFVEVTSSRPFKLKYDCILALEMHSDVPAIGKIKTSNSVFNKIWEATNSSYLANLFGYPTDCPQREKNGWTGDAHTNIETGLYNFDGITIYEKWLADHQDEQQPDGGISNIVPNPGAFGYEFATGPDWTSSIAIIPRKIYEFYGDASLLTKIYPNIKKYVDLIDKKYPGGITDWGLGDWVPVKTVSSKPLTSTMYYYTDVMILAKTAKLLGNTSDAEHYFKLGEKIKTAFNKEFFNSTTSLYCSGTQTELSGPLYWGLVPDEFKQKVADNLYKKVQETNFHLDVGLLGTKSLLNALSENGYADAAYKIASQEDFPSWGYWIKNGATTLFENWPLNVEKNDASMNHIMFGEIGAWMYKGLGGIFPDENQPGFKHIILKPNFVKDLTYFESEHSSPYGKIVSNWKKENKEILYNVVVPPNSSASFYLEKDKTFSCNSKDINIINEGLYKVIHLKSGSYSFKINQE</sequence>
<dbReference type="InterPro" id="IPR035396">
    <property type="entry name" value="Bac_rhamnosid6H"/>
</dbReference>
<dbReference type="Gene3D" id="2.60.420.10">
    <property type="entry name" value="Maltose phosphorylase, domain 3"/>
    <property type="match status" value="1"/>
</dbReference>
<dbReference type="RefSeq" id="WP_173970548.1">
    <property type="nucleotide sequence ID" value="NZ_CADCSU010000079.1"/>
</dbReference>
<evidence type="ECO:0000259" key="5">
    <source>
        <dbReference type="Pfam" id="PF05592"/>
    </source>
</evidence>
<keyword evidence="4" id="KW-0732">Signal</keyword>
<proteinExistence type="predicted"/>
<evidence type="ECO:0000313" key="9">
    <source>
        <dbReference type="EMBL" id="CAA9197982.1"/>
    </source>
</evidence>
<evidence type="ECO:0000259" key="7">
    <source>
        <dbReference type="Pfam" id="PF17389"/>
    </source>
</evidence>
<dbReference type="GO" id="GO:0005975">
    <property type="term" value="P:carbohydrate metabolic process"/>
    <property type="evidence" value="ECO:0007669"/>
    <property type="project" value="InterPro"/>
</dbReference>
<dbReference type="PANTHER" id="PTHR33307:SF6">
    <property type="entry name" value="ALPHA-RHAMNOSIDASE (EUROFUNG)-RELATED"/>
    <property type="match status" value="1"/>
</dbReference>
<dbReference type="Proteomes" id="UP000479938">
    <property type="component" value="Unassembled WGS sequence"/>
</dbReference>
<dbReference type="EMBL" id="CADCSU010000079">
    <property type="protein sequence ID" value="CAA9197982.1"/>
    <property type="molecule type" value="Genomic_DNA"/>
</dbReference>
<dbReference type="Gene3D" id="1.50.10.10">
    <property type="match status" value="1"/>
</dbReference>
<dbReference type="SUPFAM" id="SSF48208">
    <property type="entry name" value="Six-hairpin glycosidases"/>
    <property type="match status" value="1"/>
</dbReference>
<evidence type="ECO:0000256" key="2">
    <source>
        <dbReference type="ARBA" id="ARBA00012652"/>
    </source>
</evidence>
<reference evidence="9 10" key="1">
    <citation type="submission" date="2020-02" db="EMBL/GenBank/DDBJ databases">
        <authorList>
            <person name="Criscuolo A."/>
        </authorList>
    </citation>
    <scope>NUCLEOTIDE SEQUENCE [LARGE SCALE GENOMIC DNA]</scope>
    <source>
        <strain evidence="9">CIP105534</strain>
    </source>
</reference>
<evidence type="ECO:0000256" key="1">
    <source>
        <dbReference type="ARBA" id="ARBA00001445"/>
    </source>
</evidence>
<dbReference type="PANTHER" id="PTHR33307">
    <property type="entry name" value="ALPHA-RHAMNOSIDASE (EUROFUNG)"/>
    <property type="match status" value="1"/>
</dbReference>
<feature type="domain" description="Bacterial alpha-L-rhamnosidase N-terminal" evidence="6">
    <location>
        <begin position="169"/>
        <end position="340"/>
    </location>
</feature>
<dbReference type="InterPro" id="IPR013737">
    <property type="entry name" value="Bac_rhamnosid_N"/>
</dbReference>
<dbReference type="InterPro" id="IPR035398">
    <property type="entry name" value="Bac_rhamnosid_C"/>
</dbReference>
<feature type="signal peptide" evidence="4">
    <location>
        <begin position="1"/>
        <end position="29"/>
    </location>
</feature>
<dbReference type="Pfam" id="PF17390">
    <property type="entry name" value="Bac_rhamnosid_C"/>
    <property type="match status" value="1"/>
</dbReference>
<dbReference type="EC" id="3.2.1.40" evidence="2"/>
<evidence type="ECO:0000256" key="3">
    <source>
        <dbReference type="ARBA" id="ARBA00022801"/>
    </source>
</evidence>
<dbReference type="Gene3D" id="2.60.120.260">
    <property type="entry name" value="Galactose-binding domain-like"/>
    <property type="match status" value="2"/>
</dbReference>
<keyword evidence="10" id="KW-1185">Reference proteome</keyword>
<organism evidence="9 10">
    <name type="scientific">Flavobacterium bizetiae</name>
    <dbReference type="NCBI Taxonomy" id="2704140"/>
    <lineage>
        <taxon>Bacteria</taxon>
        <taxon>Pseudomonadati</taxon>
        <taxon>Bacteroidota</taxon>
        <taxon>Flavobacteriia</taxon>
        <taxon>Flavobacteriales</taxon>
        <taxon>Flavobacteriaceae</taxon>
        <taxon>Flavobacterium</taxon>
    </lineage>
</organism>
<dbReference type="Pfam" id="PF08531">
    <property type="entry name" value="Bac_rhamnosid_N"/>
    <property type="match status" value="1"/>
</dbReference>
<dbReference type="Pfam" id="PF17389">
    <property type="entry name" value="Bac_rhamnosid6H"/>
    <property type="match status" value="1"/>
</dbReference>
<evidence type="ECO:0000313" key="10">
    <source>
        <dbReference type="Proteomes" id="UP000479938"/>
    </source>
</evidence>
<dbReference type="InterPro" id="IPR008902">
    <property type="entry name" value="Rhamnosid_concanavalin"/>
</dbReference>
<dbReference type="GO" id="GO:0030596">
    <property type="term" value="F:alpha-L-rhamnosidase activity"/>
    <property type="evidence" value="ECO:0007669"/>
    <property type="project" value="UniProtKB-EC"/>
</dbReference>
<dbReference type="InterPro" id="IPR013783">
    <property type="entry name" value="Ig-like_fold"/>
</dbReference>
<dbReference type="AlphaFoldDB" id="A0A6J4GIW0"/>
<name>A0A6J4GIW0_9FLAO</name>
<evidence type="ECO:0000259" key="8">
    <source>
        <dbReference type="Pfam" id="PF17390"/>
    </source>
</evidence>
<gene>
    <name evidence="9" type="ORF">FLA105534_01904</name>
</gene>
<dbReference type="InterPro" id="IPR008928">
    <property type="entry name" value="6-hairpin_glycosidase_sf"/>
</dbReference>
<dbReference type="InterPro" id="IPR016007">
    <property type="entry name" value="Alpha_rhamnosid"/>
</dbReference>
<keyword evidence="3 9" id="KW-0378">Hydrolase</keyword>